<evidence type="ECO:0000313" key="2">
    <source>
        <dbReference type="Proteomes" id="UP001060215"/>
    </source>
</evidence>
<accession>A0ACC0IMU2</accession>
<dbReference type="Proteomes" id="UP001060215">
    <property type="component" value="Chromosome 3"/>
</dbReference>
<keyword evidence="2" id="KW-1185">Reference proteome</keyword>
<dbReference type="EMBL" id="CM045760">
    <property type="protein sequence ID" value="KAI8027257.1"/>
    <property type="molecule type" value="Genomic_DNA"/>
</dbReference>
<gene>
    <name evidence="1" type="ORF">LOK49_LG02G01835</name>
</gene>
<evidence type="ECO:0000313" key="1">
    <source>
        <dbReference type="EMBL" id="KAI8027257.1"/>
    </source>
</evidence>
<sequence>MTDRRCSRQRQHSASANSESSYSGSADESSYSGSSDESSEESTRIIPDPPMSWYPPGSLPSTSSSTGSTHDTTSVRPISPPATVPPISPPTTDNSSYFDFCLLQRTPEGWSFSSIYFSQEKRFFLSISRSQQPLEHTLSMLVFLNPIKFGIAFTFGNLLSLGR</sequence>
<proteinExistence type="predicted"/>
<name>A0ACC0IMU2_9ERIC</name>
<comment type="caution">
    <text evidence="1">The sequence shown here is derived from an EMBL/GenBank/DDBJ whole genome shotgun (WGS) entry which is preliminary data.</text>
</comment>
<protein>
    <submittedName>
        <fullName evidence="1">Uncharacterized protein</fullName>
    </submittedName>
</protein>
<organism evidence="1 2">
    <name type="scientific">Camellia lanceoleosa</name>
    <dbReference type="NCBI Taxonomy" id="1840588"/>
    <lineage>
        <taxon>Eukaryota</taxon>
        <taxon>Viridiplantae</taxon>
        <taxon>Streptophyta</taxon>
        <taxon>Embryophyta</taxon>
        <taxon>Tracheophyta</taxon>
        <taxon>Spermatophyta</taxon>
        <taxon>Magnoliopsida</taxon>
        <taxon>eudicotyledons</taxon>
        <taxon>Gunneridae</taxon>
        <taxon>Pentapetalae</taxon>
        <taxon>asterids</taxon>
        <taxon>Ericales</taxon>
        <taxon>Theaceae</taxon>
        <taxon>Camellia</taxon>
    </lineage>
</organism>
<reference evidence="1 2" key="1">
    <citation type="journal article" date="2022" name="Plant J.">
        <title>Chromosome-level genome of Camellia lanceoleosa provides a valuable resource for understanding genome evolution and self-incompatibility.</title>
        <authorList>
            <person name="Gong W."/>
            <person name="Xiao S."/>
            <person name="Wang L."/>
            <person name="Liao Z."/>
            <person name="Chang Y."/>
            <person name="Mo W."/>
            <person name="Hu G."/>
            <person name="Li W."/>
            <person name="Zhao G."/>
            <person name="Zhu H."/>
            <person name="Hu X."/>
            <person name="Ji K."/>
            <person name="Xiang X."/>
            <person name="Song Q."/>
            <person name="Yuan D."/>
            <person name="Jin S."/>
            <person name="Zhang L."/>
        </authorList>
    </citation>
    <scope>NUCLEOTIDE SEQUENCE [LARGE SCALE GENOMIC DNA]</scope>
    <source>
        <strain evidence="1">SQ_2022a</strain>
    </source>
</reference>